<evidence type="ECO:0000256" key="8">
    <source>
        <dbReference type="SAM" id="Phobius"/>
    </source>
</evidence>
<feature type="binding site" evidence="6">
    <location>
        <position position="144"/>
    </location>
    <ligand>
        <name>Zn(2+)</name>
        <dbReference type="ChEBI" id="CHEBI:29105"/>
    </ligand>
</feature>
<dbReference type="EMBL" id="ML122291">
    <property type="protein sequence ID" value="RPD56054.1"/>
    <property type="molecule type" value="Genomic_DNA"/>
</dbReference>
<feature type="transmembrane region" description="Helical" evidence="8">
    <location>
        <begin position="187"/>
        <end position="207"/>
    </location>
</feature>
<dbReference type="InterPro" id="IPR004254">
    <property type="entry name" value="AdipoR/HlyIII-related"/>
</dbReference>
<dbReference type="OrthoDB" id="529367at2759"/>
<dbReference type="PANTHER" id="PTHR20855:SF52">
    <property type="entry name" value="ADIPONECTIN RECEPTOR PROTEIN"/>
    <property type="match status" value="1"/>
</dbReference>
<keyword evidence="4 8" id="KW-1133">Transmembrane helix</keyword>
<evidence type="ECO:0000256" key="7">
    <source>
        <dbReference type="SAM" id="MobiDB-lite"/>
    </source>
</evidence>
<dbReference type="PANTHER" id="PTHR20855">
    <property type="entry name" value="ADIPOR/PROGESTIN RECEPTOR-RELATED"/>
    <property type="match status" value="1"/>
</dbReference>
<dbReference type="GO" id="GO:0006882">
    <property type="term" value="P:intracellular zinc ion homeostasis"/>
    <property type="evidence" value="ECO:0007669"/>
    <property type="project" value="TreeGrafter"/>
</dbReference>
<evidence type="ECO:0000313" key="10">
    <source>
        <dbReference type="Proteomes" id="UP000313359"/>
    </source>
</evidence>
<dbReference type="Proteomes" id="UP000313359">
    <property type="component" value="Unassembled WGS sequence"/>
</dbReference>
<feature type="transmembrane region" description="Helical" evidence="8">
    <location>
        <begin position="219"/>
        <end position="240"/>
    </location>
</feature>
<feature type="transmembrane region" description="Helical" evidence="8">
    <location>
        <begin position="252"/>
        <end position="271"/>
    </location>
</feature>
<dbReference type="GO" id="GO:0046872">
    <property type="term" value="F:metal ion binding"/>
    <property type="evidence" value="ECO:0007669"/>
    <property type="project" value="UniProtKB-KW"/>
</dbReference>
<gene>
    <name evidence="9" type="ORF">L227DRAFT_579267</name>
</gene>
<comment type="similarity">
    <text evidence="2">Belongs to the ADIPOR family.</text>
</comment>
<protein>
    <submittedName>
        <fullName evidence="9">HlyIII-domain-containing protein</fullName>
    </submittedName>
</protein>
<keyword evidence="3 8" id="KW-0812">Transmembrane</keyword>
<dbReference type="Pfam" id="PF03006">
    <property type="entry name" value="HlyIII"/>
    <property type="match status" value="1"/>
</dbReference>
<organism evidence="9 10">
    <name type="scientific">Lentinus tigrinus ALCF2SS1-6</name>
    <dbReference type="NCBI Taxonomy" id="1328759"/>
    <lineage>
        <taxon>Eukaryota</taxon>
        <taxon>Fungi</taxon>
        <taxon>Dikarya</taxon>
        <taxon>Basidiomycota</taxon>
        <taxon>Agaricomycotina</taxon>
        <taxon>Agaricomycetes</taxon>
        <taxon>Polyporales</taxon>
        <taxon>Polyporaceae</taxon>
        <taxon>Lentinus</taxon>
    </lineage>
</organism>
<keyword evidence="10" id="KW-1185">Reference proteome</keyword>
<feature type="transmembrane region" description="Helical" evidence="8">
    <location>
        <begin position="120"/>
        <end position="138"/>
    </location>
</feature>
<proteinExistence type="inferred from homology"/>
<keyword evidence="6" id="KW-0479">Metal-binding</keyword>
<name>A0A5C2RYJ5_9APHY</name>
<feature type="region of interest" description="Disordered" evidence="7">
    <location>
        <begin position="1"/>
        <end position="42"/>
    </location>
</feature>
<evidence type="ECO:0000256" key="6">
    <source>
        <dbReference type="PIRSR" id="PIRSR604254-1"/>
    </source>
</evidence>
<feature type="binding site" evidence="6">
    <location>
        <position position="290"/>
    </location>
    <ligand>
        <name>Zn(2+)</name>
        <dbReference type="ChEBI" id="CHEBI:29105"/>
    </ligand>
</feature>
<dbReference type="GO" id="GO:0038023">
    <property type="term" value="F:signaling receptor activity"/>
    <property type="evidence" value="ECO:0007669"/>
    <property type="project" value="TreeGrafter"/>
</dbReference>
<dbReference type="AlphaFoldDB" id="A0A5C2RYJ5"/>
<keyword evidence="6" id="KW-0862">Zinc</keyword>
<feature type="transmembrane region" description="Helical" evidence="8">
    <location>
        <begin position="292"/>
        <end position="315"/>
    </location>
</feature>
<feature type="transmembrane region" description="Helical" evidence="8">
    <location>
        <begin position="94"/>
        <end position="114"/>
    </location>
</feature>
<feature type="binding site" evidence="6">
    <location>
        <position position="294"/>
    </location>
    <ligand>
        <name>Zn(2+)</name>
        <dbReference type="ChEBI" id="CHEBI:29105"/>
    </ligand>
</feature>
<keyword evidence="5 8" id="KW-0472">Membrane</keyword>
<sequence>MCDTSLRARKSAGEVKDPSGPPTIAVTEVDSGKSRKSGTGSGSKTLTWLEIPDWQKDNEYIRSGYRRATASWRACAASVFGYLHNETVNIHSHLGGAALFVAFLFTFPSVYFVHYESTTWADMAVFVIFLSSAIFCLFSSAFYHTFSAHSKPVADRCNALDYAGIVVLTVGSFFPCVYYGFFCDPHYQAFYLTCICLAGLGASYIVLNPEYRKPTHRGARTKVFILLGLCGVIPTLHGLVTHGFYTLCYEMGFAWLLLSAVCYITGALLYANRIPERFSPGTFDYFFASHQIFHFFVVAAALSHYASVLTAFGHWHRRLAECPAS</sequence>
<dbReference type="STRING" id="1328759.A0A5C2RYJ5"/>
<evidence type="ECO:0000256" key="5">
    <source>
        <dbReference type="ARBA" id="ARBA00023136"/>
    </source>
</evidence>
<dbReference type="GO" id="GO:0016020">
    <property type="term" value="C:membrane"/>
    <property type="evidence" value="ECO:0007669"/>
    <property type="project" value="UniProtKB-SubCell"/>
</dbReference>
<feature type="transmembrane region" description="Helical" evidence="8">
    <location>
        <begin position="159"/>
        <end position="181"/>
    </location>
</feature>
<reference evidence="9" key="1">
    <citation type="journal article" date="2018" name="Genome Biol. Evol.">
        <title>Genomics and development of Lentinus tigrinus, a white-rot wood-decaying mushroom with dimorphic fruiting bodies.</title>
        <authorList>
            <person name="Wu B."/>
            <person name="Xu Z."/>
            <person name="Knudson A."/>
            <person name="Carlson A."/>
            <person name="Chen N."/>
            <person name="Kovaka S."/>
            <person name="LaButti K."/>
            <person name="Lipzen A."/>
            <person name="Pennachio C."/>
            <person name="Riley R."/>
            <person name="Schakwitz W."/>
            <person name="Umezawa K."/>
            <person name="Ohm R.A."/>
            <person name="Grigoriev I.V."/>
            <person name="Nagy L.G."/>
            <person name="Gibbons J."/>
            <person name="Hibbett D."/>
        </authorList>
    </citation>
    <scope>NUCLEOTIDE SEQUENCE [LARGE SCALE GENOMIC DNA]</scope>
    <source>
        <strain evidence="9">ALCF2SS1-6</strain>
    </source>
</reference>
<evidence type="ECO:0000256" key="3">
    <source>
        <dbReference type="ARBA" id="ARBA00022692"/>
    </source>
</evidence>
<evidence type="ECO:0000313" key="9">
    <source>
        <dbReference type="EMBL" id="RPD56054.1"/>
    </source>
</evidence>
<accession>A0A5C2RYJ5</accession>
<evidence type="ECO:0000256" key="1">
    <source>
        <dbReference type="ARBA" id="ARBA00004141"/>
    </source>
</evidence>
<evidence type="ECO:0000256" key="4">
    <source>
        <dbReference type="ARBA" id="ARBA00022989"/>
    </source>
</evidence>
<evidence type="ECO:0000256" key="2">
    <source>
        <dbReference type="ARBA" id="ARBA00007018"/>
    </source>
</evidence>
<comment type="subcellular location">
    <subcellularLocation>
        <location evidence="1">Membrane</location>
        <topology evidence="1">Multi-pass membrane protein</topology>
    </subcellularLocation>
</comment>